<dbReference type="InterPro" id="IPR043128">
    <property type="entry name" value="Rev_trsase/Diguanyl_cyclase"/>
</dbReference>
<keyword evidence="7" id="KW-0540">Nuclease</keyword>
<dbReference type="InterPro" id="IPR001969">
    <property type="entry name" value="Aspartic_peptidase_AS"/>
</dbReference>
<keyword evidence="18" id="KW-0863">Zinc-finger</keyword>
<dbReference type="InterPro" id="IPR041588">
    <property type="entry name" value="Integrase_H2C2"/>
</dbReference>
<evidence type="ECO:0000256" key="19">
    <source>
        <dbReference type="PROSITE-ProRule" id="PRU00914"/>
    </source>
</evidence>
<name>A0A6A3C2U8_HIBSY</name>
<evidence type="ECO:0000256" key="7">
    <source>
        <dbReference type="ARBA" id="ARBA00022722"/>
    </source>
</evidence>
<dbReference type="GO" id="GO:0008757">
    <property type="term" value="F:S-adenosylmethionine-dependent methyltransferase activity"/>
    <property type="evidence" value="ECO:0007669"/>
    <property type="project" value="InterPro"/>
</dbReference>
<dbReference type="SUPFAM" id="SSF53335">
    <property type="entry name" value="S-adenosyl-L-methionine-dependent methyltransferases"/>
    <property type="match status" value="2"/>
</dbReference>
<evidence type="ECO:0000313" key="24">
    <source>
        <dbReference type="EMBL" id="KAE8721419.1"/>
    </source>
</evidence>
<evidence type="ECO:0000256" key="1">
    <source>
        <dbReference type="ARBA" id="ARBA00012493"/>
    </source>
</evidence>
<gene>
    <name evidence="24" type="ORF">F3Y22_tig00016004pilonHSYRG00002</name>
</gene>
<dbReference type="PANTHER" id="PTHR37984">
    <property type="entry name" value="PROTEIN CBG26694"/>
    <property type="match status" value="1"/>
</dbReference>
<dbReference type="Gene3D" id="2.40.70.10">
    <property type="entry name" value="Acid Proteases"/>
    <property type="match status" value="1"/>
</dbReference>
<keyword evidence="18" id="KW-0862">Zinc</keyword>
<dbReference type="CDD" id="cd09274">
    <property type="entry name" value="RNase_HI_RT_Ty3"/>
    <property type="match status" value="1"/>
</dbReference>
<evidence type="ECO:0000256" key="6">
    <source>
        <dbReference type="ARBA" id="ARBA00022695"/>
    </source>
</evidence>
<dbReference type="Pfam" id="PF17917">
    <property type="entry name" value="RT_RNaseH"/>
    <property type="match status" value="1"/>
</dbReference>
<feature type="region of interest" description="SAM motif III" evidence="19">
    <location>
        <begin position="1779"/>
        <end position="1788"/>
    </location>
</feature>
<dbReference type="FunFam" id="3.30.70.270:FF:000020">
    <property type="entry name" value="Transposon Tf2-6 polyprotein-like Protein"/>
    <property type="match status" value="1"/>
</dbReference>
<dbReference type="GO" id="GO:0004190">
    <property type="term" value="F:aspartic-type endopeptidase activity"/>
    <property type="evidence" value="ECO:0007669"/>
    <property type="project" value="UniProtKB-KW"/>
</dbReference>
<evidence type="ECO:0000256" key="15">
    <source>
        <dbReference type="ARBA" id="ARBA00022932"/>
    </source>
</evidence>
<dbReference type="InterPro" id="IPR001878">
    <property type="entry name" value="Znf_CCHC"/>
</dbReference>
<dbReference type="InterPro" id="IPR013216">
    <property type="entry name" value="Methyltransf_11"/>
</dbReference>
<keyword evidence="8" id="KW-0479">Metal-binding</keyword>
<evidence type="ECO:0000256" key="12">
    <source>
        <dbReference type="ARBA" id="ARBA00022842"/>
    </source>
</evidence>
<keyword evidence="11" id="KW-0378">Hydrolase</keyword>
<evidence type="ECO:0000256" key="4">
    <source>
        <dbReference type="ARBA" id="ARBA00022679"/>
    </source>
</evidence>
<dbReference type="Pfam" id="PF17921">
    <property type="entry name" value="Integrase_H2C2"/>
    <property type="match status" value="1"/>
</dbReference>
<evidence type="ECO:0000256" key="17">
    <source>
        <dbReference type="ARBA" id="ARBA00023172"/>
    </source>
</evidence>
<dbReference type="Gene3D" id="3.10.10.10">
    <property type="entry name" value="HIV Type 1 Reverse Transcriptase, subunit A, domain 1"/>
    <property type="match status" value="1"/>
</dbReference>
<evidence type="ECO:0000256" key="11">
    <source>
        <dbReference type="ARBA" id="ARBA00022801"/>
    </source>
</evidence>
<feature type="region of interest" description="Disordered" evidence="20">
    <location>
        <begin position="531"/>
        <end position="576"/>
    </location>
</feature>
<evidence type="ECO:0000256" key="9">
    <source>
        <dbReference type="ARBA" id="ARBA00022750"/>
    </source>
</evidence>
<feature type="compositionally biased region" description="Polar residues" evidence="20">
    <location>
        <begin position="531"/>
        <end position="547"/>
    </location>
</feature>
<evidence type="ECO:0000256" key="5">
    <source>
        <dbReference type="ARBA" id="ARBA00022691"/>
    </source>
</evidence>
<feature type="region of interest" description="Disordered" evidence="20">
    <location>
        <begin position="153"/>
        <end position="220"/>
    </location>
</feature>
<dbReference type="InterPro" id="IPR001584">
    <property type="entry name" value="Integrase_cat-core"/>
</dbReference>
<evidence type="ECO:0000256" key="8">
    <source>
        <dbReference type="ARBA" id="ARBA00022723"/>
    </source>
</evidence>
<dbReference type="GO" id="GO:0006508">
    <property type="term" value="P:proteolysis"/>
    <property type="evidence" value="ECO:0007669"/>
    <property type="project" value="UniProtKB-KW"/>
</dbReference>
<dbReference type="SUPFAM" id="SSF53098">
    <property type="entry name" value="Ribonuclease H-like"/>
    <property type="match status" value="1"/>
</dbReference>
<dbReference type="GO" id="GO:0015074">
    <property type="term" value="P:DNA integration"/>
    <property type="evidence" value="ECO:0007669"/>
    <property type="project" value="UniProtKB-KW"/>
</dbReference>
<dbReference type="SUPFAM" id="SSF56672">
    <property type="entry name" value="DNA/RNA polymerases"/>
    <property type="match status" value="1"/>
</dbReference>
<evidence type="ECO:0000256" key="10">
    <source>
        <dbReference type="ARBA" id="ARBA00022759"/>
    </source>
</evidence>
<dbReference type="PANTHER" id="PTHR37984:SF5">
    <property type="entry name" value="PROTEIN NYNRIN-LIKE"/>
    <property type="match status" value="1"/>
</dbReference>
<dbReference type="InterPro" id="IPR021109">
    <property type="entry name" value="Peptidase_aspartic_dom_sf"/>
</dbReference>
<dbReference type="InterPro" id="IPR050951">
    <property type="entry name" value="Retrovirus_Pol_polyprotein"/>
</dbReference>
<dbReference type="InterPro" id="IPR005162">
    <property type="entry name" value="Retrotrans_gag_dom"/>
</dbReference>
<dbReference type="Proteomes" id="UP000436088">
    <property type="component" value="Unassembled WGS sequence"/>
</dbReference>
<keyword evidence="17" id="KW-0233">DNA recombination</keyword>
<keyword evidence="10" id="KW-0255">Endonuclease</keyword>
<evidence type="ECO:0000259" key="21">
    <source>
        <dbReference type="PROSITE" id="PS50158"/>
    </source>
</evidence>
<dbReference type="PROSITE" id="PS00141">
    <property type="entry name" value="ASP_PROTEASE"/>
    <property type="match status" value="1"/>
</dbReference>
<keyword evidence="3" id="KW-0645">Protease</keyword>
<feature type="compositionally biased region" description="Polar residues" evidence="20">
    <location>
        <begin position="472"/>
        <end position="484"/>
    </location>
</feature>
<feature type="region of interest" description="Disordered" evidence="20">
    <location>
        <begin position="1614"/>
        <end position="1679"/>
    </location>
</feature>
<accession>A0A6A3C2U8</accession>
<feature type="domain" description="Reverse transcriptase" evidence="22">
    <location>
        <begin position="777"/>
        <end position="956"/>
    </location>
</feature>
<dbReference type="PROSITE" id="PS50878">
    <property type="entry name" value="RT_POL"/>
    <property type="match status" value="1"/>
</dbReference>
<dbReference type="CDD" id="cd00303">
    <property type="entry name" value="retropepsin_like"/>
    <property type="match status" value="1"/>
</dbReference>
<keyword evidence="13" id="KW-0229">DNA integration</keyword>
<keyword evidence="5 19" id="KW-0949">S-adenosyl-L-methionine</keyword>
<comment type="caution">
    <text evidence="19">Lacks conserved residue(s) required for the propagation of feature annotation.</text>
</comment>
<feature type="region of interest" description="SAM motif I" evidence="19">
    <location>
        <begin position="70"/>
        <end position="79"/>
    </location>
</feature>
<keyword evidence="4 19" id="KW-0808">Transferase</keyword>
<dbReference type="InterPro" id="IPR041373">
    <property type="entry name" value="RT_RNaseH"/>
</dbReference>
<keyword evidence="15" id="KW-0239">DNA-directed DNA polymerase</keyword>
<protein>
    <recommendedName>
        <fullName evidence="1">RNA-directed DNA polymerase</fullName>
        <ecNumber evidence="1">2.7.7.49</ecNumber>
    </recommendedName>
</protein>
<organism evidence="24 25">
    <name type="scientific">Hibiscus syriacus</name>
    <name type="common">Rose of Sharon</name>
    <dbReference type="NCBI Taxonomy" id="106335"/>
    <lineage>
        <taxon>Eukaryota</taxon>
        <taxon>Viridiplantae</taxon>
        <taxon>Streptophyta</taxon>
        <taxon>Embryophyta</taxon>
        <taxon>Tracheophyta</taxon>
        <taxon>Spermatophyta</taxon>
        <taxon>Magnoliopsida</taxon>
        <taxon>eudicotyledons</taxon>
        <taxon>Gunneridae</taxon>
        <taxon>Pentapetalae</taxon>
        <taxon>rosids</taxon>
        <taxon>malvids</taxon>
        <taxon>Malvales</taxon>
        <taxon>Malvaceae</taxon>
        <taxon>Malvoideae</taxon>
        <taxon>Hibiscus</taxon>
    </lineage>
</organism>
<feature type="region of interest" description="SAM motif II" evidence="19">
    <location>
        <begin position="1752"/>
        <end position="1760"/>
    </location>
</feature>
<dbReference type="InterPro" id="IPR036397">
    <property type="entry name" value="RNaseH_sf"/>
</dbReference>
<dbReference type="Gene3D" id="3.30.420.10">
    <property type="entry name" value="Ribonuclease H-like superfamily/Ribonuclease H"/>
    <property type="match status" value="2"/>
</dbReference>
<dbReference type="GO" id="GO:0003964">
    <property type="term" value="F:RNA-directed DNA polymerase activity"/>
    <property type="evidence" value="ECO:0007669"/>
    <property type="project" value="UniProtKB-KW"/>
</dbReference>
<feature type="domain" description="Integrase catalytic" evidence="23">
    <location>
        <begin position="1279"/>
        <end position="1442"/>
    </location>
</feature>
<dbReference type="Pfam" id="PF03732">
    <property type="entry name" value="Retrotrans_gag"/>
    <property type="match status" value="1"/>
</dbReference>
<evidence type="ECO:0000259" key="22">
    <source>
        <dbReference type="PROSITE" id="PS50878"/>
    </source>
</evidence>
<dbReference type="GO" id="GO:0003677">
    <property type="term" value="F:DNA binding"/>
    <property type="evidence" value="ECO:0007669"/>
    <property type="project" value="UniProtKB-KW"/>
</dbReference>
<dbReference type="Pfam" id="PF08284">
    <property type="entry name" value="RVP_2"/>
    <property type="match status" value="1"/>
</dbReference>
<evidence type="ECO:0000259" key="23">
    <source>
        <dbReference type="PROSITE" id="PS50994"/>
    </source>
</evidence>
<evidence type="ECO:0000256" key="20">
    <source>
        <dbReference type="SAM" id="MobiDB-lite"/>
    </source>
</evidence>
<feature type="compositionally biased region" description="Polar residues" evidence="20">
    <location>
        <begin position="1614"/>
        <end position="1632"/>
    </location>
</feature>
<evidence type="ECO:0000256" key="16">
    <source>
        <dbReference type="ARBA" id="ARBA00023125"/>
    </source>
</evidence>
<keyword evidence="9" id="KW-0064">Aspartyl protease</keyword>
<evidence type="ECO:0000256" key="2">
    <source>
        <dbReference type="ARBA" id="ARBA00022603"/>
    </source>
</evidence>
<dbReference type="Pfam" id="PF24626">
    <property type="entry name" value="SH3_Tf2-1"/>
    <property type="match status" value="1"/>
</dbReference>
<evidence type="ECO:0000256" key="18">
    <source>
        <dbReference type="PROSITE-ProRule" id="PRU00047"/>
    </source>
</evidence>
<feature type="domain" description="CCHC-type" evidence="21">
    <location>
        <begin position="511"/>
        <end position="526"/>
    </location>
</feature>
<feature type="compositionally biased region" description="Basic and acidic residues" evidence="20">
    <location>
        <begin position="424"/>
        <end position="434"/>
    </location>
</feature>
<evidence type="ECO:0000256" key="14">
    <source>
        <dbReference type="ARBA" id="ARBA00022918"/>
    </source>
</evidence>
<dbReference type="Pfam" id="PF08241">
    <property type="entry name" value="Methyltransf_11"/>
    <property type="match status" value="1"/>
</dbReference>
<dbReference type="CDD" id="cd01647">
    <property type="entry name" value="RT_LTR"/>
    <property type="match status" value="1"/>
</dbReference>
<keyword evidence="16" id="KW-0238">DNA-binding</keyword>
<dbReference type="InterPro" id="IPR056924">
    <property type="entry name" value="SH3_Tf2-1"/>
</dbReference>
<proteinExistence type="inferred from homology"/>
<comment type="caution">
    <text evidence="24">The sequence shown here is derived from an EMBL/GenBank/DDBJ whole genome shotgun (WGS) entry which is preliminary data.</text>
</comment>
<dbReference type="InterPro" id="IPR043502">
    <property type="entry name" value="DNA/RNA_pol_sf"/>
</dbReference>
<dbReference type="PROSITE" id="PS50994">
    <property type="entry name" value="INTEGRASE"/>
    <property type="match status" value="1"/>
</dbReference>
<dbReference type="EC" id="2.7.7.49" evidence="1"/>
<dbReference type="Gene3D" id="3.30.70.270">
    <property type="match status" value="2"/>
</dbReference>
<evidence type="ECO:0000256" key="13">
    <source>
        <dbReference type="ARBA" id="ARBA00022908"/>
    </source>
</evidence>
<dbReference type="Gene3D" id="3.40.50.150">
    <property type="entry name" value="Vaccinia Virus protein VP39"/>
    <property type="match status" value="2"/>
</dbReference>
<dbReference type="PROSITE" id="PS50158">
    <property type="entry name" value="ZF_CCHC"/>
    <property type="match status" value="1"/>
</dbReference>
<keyword evidence="6" id="KW-0548">Nucleotidyltransferase</keyword>
<dbReference type="InterPro" id="IPR029063">
    <property type="entry name" value="SAM-dependent_MTases_sf"/>
</dbReference>
<dbReference type="SMART" id="SM00343">
    <property type="entry name" value="ZnF_C2HC"/>
    <property type="match status" value="1"/>
</dbReference>
<dbReference type="PROSITE" id="PS51581">
    <property type="entry name" value="SAM_GTMT"/>
    <property type="match status" value="2"/>
</dbReference>
<dbReference type="GO" id="GO:0004519">
    <property type="term" value="F:endonuclease activity"/>
    <property type="evidence" value="ECO:0007669"/>
    <property type="project" value="UniProtKB-KW"/>
</dbReference>
<dbReference type="InterPro" id="IPR025774">
    <property type="entry name" value="PiNMT-like"/>
</dbReference>
<feature type="region of interest" description="Disordered" evidence="20">
    <location>
        <begin position="424"/>
        <end position="484"/>
    </location>
</feature>
<sequence>MALQDGIAEFYDQSSGLWEDIWGDHMHHGFYDPASSVSASDHRAAQIRMIEESLRFAGITDDPEKQPKTIVDVGCGIGGSSRYLARKFGAKCQGITLSPVHDLALQQNVIDKPNSRIPYPISQSVTGKNCWRKKILQAPRLCAQGLTGRDGSLIDPTMNTARGRRTGRGRGRGRVTRPSVTIEDPMSARDPPVPQVDPTLSHDDQFTPMRDPPITEDEDSEMNEDAINRAIFRMFQRAARAPSNMTAVEISNSLVAAGVVPFEGITGGPPTDAEYWLEDTERIMDEMDLRPEQKLKGALTMLKKESFRWWQSISGSIPRNQLTWDLFKTRFRSRYIGERYLQERRQEFQNLEQGNMSVMDYEVEFIRLSRYAPGLVDTETDRCLRFENGLRYEIRSRVVTHRERNFDALVEIAKTAEEIERLGIEHKRDNDRAQNRFRRPSGSVNSSAHPSKRGRGDSFQRGGASVRPVASGASTVQSSRHGGSFGSQTFPTCDYCGKNHFGECRKKLGTCYKCGSGDHYLKDCPEIPHSVQTPARTPASSHSTVQTPARGRTQEIAHGSANRGRASQSRGPIRSEARQPALVYTARLRQDRDGPNVTAGTVTIHSVPYFALFDSGSTNSYVSHSVSEGLNIPVENTERSVIVQSPLGQSIVLDRIFRECPIEINGEIFLADLMELPFKEFDLILGVDCRGEDDQEGFQGVSCLYLDTRRSQSDIEGIRIVKEFPDVFPEELPGLPPDREVEFVIEVYSGSTPVSMAPYRMAPKELKELKIQLQELLDRGFIRPSVSPWGAPVLFVKKKDGTLRLCIDYRKLNKLTVKNKYPLPRIDDLFDQFRGASIFSKIDLRSGYYQLKLKDSDIPKTAFRTRYGHYEFLVMSFGLTNAPAAFMDLMHRVFRPYLDQFVVVFIDDILVYSRSEAEHEEHLRIVLQTLRENKLYAKLSKCEFWLSEVTFLGHIVSADGIQVDPSKVEAIMNWKQSRNISEIRSFLGLAGYYRRFVEGFSLIAAPLTKLLRKDVPFVWSDDQQASFEKLKTVLTQAPVLIQPESGKDFSVYSDASHSGLGCVLMQEKKVVAYASRQLRPHERNYPTHDLELAAVVFALKIWRHYLYGEKCYIYTDHKSLKYLLTQKELNLRQRRWLELLKDYDFEIEYHPGKANVVADALSRKAISDLRALFANLSLFDDNSLLAELQVKPTLAEEIKAKQLLDNSLLSIIEQVKQGSSSEYTVDQDGILCFHGRYCVPKDDELRQIILQEAHNSLYAMHPGGDKMYNNLKERYFGLSIKIPEWKWERITMDFVTGLPLTPSKKDSIWVIVDRLTKSAHFIPIRVNYSLDKLAKLYISEIVRLHGVPLSIISDRDPRFTSRFWKALHEALGTRLNFSIAFHPQTDGQSERVIQVLEDMLRGCVIDFRGSWEDFLPLAEFAYNNSYQASIRMAPYEALYGRRCRTPICWTELHDRKTLGPDLVRETEDTVRLIRDRLREAFDRQKSYADKRRKDIEFEVGDQVFLKVSPWKKVLRFGRKGKLSPRFIGPYRILKKVGPVAYQLELPSQLSRIHDVFHVSMLRRYRPDPDHIIQVDEVELRPDLSYEEEPVQVLERDERVLRNRRIPMVKVQWSNRSPSEATWETPPVSSSISVDGGAWGGGSVKDSAESKSSSPPFKNLNRSFPGGRRTRPHAPPQASERWKPVLTGLTGFEPDLALQQNVIDKPNSRIPYPISQSVTVQAERANVIAKDEGLADMTSFQVADALTQPFPDGQFDLVWSMESGEHMPEKAKFVNELARVAAPGGTIIIVTWCHRDLGPSEESLQPWEKKLLNRICNAYYLPEWCSTSDYVKLLQSLSLLDVRAADWSEHVSPFWPAVIRSAFTWKGFISLLRSGLKTIKGALVMPLMIQGYRKGVIKFAIITCRKPE</sequence>
<dbReference type="GO" id="GO:0006310">
    <property type="term" value="P:DNA recombination"/>
    <property type="evidence" value="ECO:0007669"/>
    <property type="project" value="UniProtKB-KW"/>
</dbReference>
<dbReference type="GO" id="GO:0008270">
    <property type="term" value="F:zinc ion binding"/>
    <property type="evidence" value="ECO:0007669"/>
    <property type="project" value="UniProtKB-KW"/>
</dbReference>
<dbReference type="EMBL" id="VEPZ02000628">
    <property type="protein sequence ID" value="KAE8721419.1"/>
    <property type="molecule type" value="Genomic_DNA"/>
</dbReference>
<evidence type="ECO:0000256" key="3">
    <source>
        <dbReference type="ARBA" id="ARBA00022670"/>
    </source>
</evidence>
<dbReference type="GO" id="GO:0003887">
    <property type="term" value="F:DNA-directed DNA polymerase activity"/>
    <property type="evidence" value="ECO:0007669"/>
    <property type="project" value="UniProtKB-KW"/>
</dbReference>
<keyword evidence="25" id="KW-1185">Reference proteome</keyword>
<comment type="similarity">
    <text evidence="19">Belongs to the class I-like SAM-binding methyltransferase superfamily. gTMT family.</text>
</comment>
<feature type="compositionally biased region" description="Basic residues" evidence="20">
    <location>
        <begin position="162"/>
        <end position="175"/>
    </location>
</feature>
<dbReference type="InterPro" id="IPR000477">
    <property type="entry name" value="RT_dom"/>
</dbReference>
<dbReference type="Pfam" id="PF00078">
    <property type="entry name" value="RVT_1"/>
    <property type="match status" value="1"/>
</dbReference>
<reference evidence="24" key="1">
    <citation type="submission" date="2019-09" db="EMBL/GenBank/DDBJ databases">
        <title>Draft genome information of white flower Hibiscus syriacus.</title>
        <authorList>
            <person name="Kim Y.-M."/>
        </authorList>
    </citation>
    <scope>NUCLEOTIDE SEQUENCE [LARGE SCALE GENOMIC DNA]</scope>
    <source>
        <strain evidence="24">YM2019G1</strain>
    </source>
</reference>
<keyword evidence="12" id="KW-0460">Magnesium</keyword>
<dbReference type="SUPFAM" id="SSF50630">
    <property type="entry name" value="Acid proteases"/>
    <property type="match status" value="1"/>
</dbReference>
<keyword evidence="2 19" id="KW-0489">Methyltransferase</keyword>
<keyword evidence="14" id="KW-0695">RNA-directed DNA polymerase</keyword>
<dbReference type="GO" id="GO:0032259">
    <property type="term" value="P:methylation"/>
    <property type="evidence" value="ECO:0007669"/>
    <property type="project" value="UniProtKB-UniRule"/>
</dbReference>
<dbReference type="Gene3D" id="1.10.340.70">
    <property type="match status" value="1"/>
</dbReference>
<dbReference type="InterPro" id="IPR012337">
    <property type="entry name" value="RNaseH-like_sf"/>
</dbReference>
<evidence type="ECO:0000313" key="25">
    <source>
        <dbReference type="Proteomes" id="UP000436088"/>
    </source>
</evidence>